<keyword evidence="12" id="KW-1185">Reference proteome</keyword>
<evidence type="ECO:0000256" key="10">
    <source>
        <dbReference type="RuleBase" id="RU361199"/>
    </source>
</evidence>
<evidence type="ECO:0000313" key="12">
    <source>
        <dbReference type="Proteomes" id="UP000192223"/>
    </source>
</evidence>
<dbReference type="Gene3D" id="2.70.98.30">
    <property type="entry name" value="Golgi alpha-mannosidase II, domain 4"/>
    <property type="match status" value="1"/>
</dbReference>
<sequence length="1053" mass="119972">MDPYMFGQRWDVLVLLFGVVSLTASTPVDDQKISCGYQSCNPTKGDLINVHIVPHTHDDVGWLKTVDQYYYGSNNTIQKAGVQYIIDSVVDALRKDPSRRFIYVETAFLWKWWIQQHDIVKAQFKKLINNGQLEIIGGAWSMNDEAVTHYQSIIDQFTWGLRKLNESFGVCSHPKIGWQIDPFGHSREMASLFSQLGFSGIFLGRIDYQDKRARFDTKSAEMIWKSSASLGSQSDIFTSVLYNTYSPPPGFCFDILCNDDPIIDSKKSPIYNLDKKISNFLDYVKNMTRVYRSNNVLVTMGEDFNYQDANIWFKNLDKLIMHINLKQKEGSKYNLLYSTPSCYLKSVHEEAKKKNLTWMVKTDDFFPYASDEHSYWTGYFTSRPTIKRFERVGNNFLQVCKQLYALADLGPEDKVDLNALREAMGVMQHHDAVTGTEKQHVANDYARMLSKGIEECSIVSKAALKKLSTNGSRSSPPPDPYQQCQFNISECALTEKETNFVVTIYNPLSRPVDHYVRLPVLDVKFIVLDPEGKSIPVEKIPLPRAILKIPGRKSLATHEILFLAADLPPLGFKTFYVTNNSTESDEDEVFNKIESTMYRNNKGNVEIRTNTSSFTYDENTGLLAGIHLNGMYIPMRQQFLLYGGAVGSNSNAALRSSGAYIFRPNGTSAYTISKKATVESYLGNLTAEIRQTFNDWISQTIRIYNMENFVEFDWLIGPIPQDQKNGKEIITRYTTGLQTNSAFYTDSNGREVLKRVRNFRPTWKFTGKENVSANYYPITSKISIRDEKKDLEVSILTDRSQGGSSLTDGEIELMVHRDCIHDDAFGVNEALQEKAYGKGLVVRGSHYLMSGLFSKSTESESLASQQKDVAQRKLLSAWTFLAPTNGLSFQQYKAKHLLVYNGLTRALPRNVQILTFEPWIGKSFLLRLEHVFEAREDPTLSISQVVDLYNLFVPFEITSISETTLGANQWLEENKRLRFNYTANSNLAEITHGNANNDPKWRIWKQSLVNSNSISTTDKVSNKTMPAFSIANKLKIELKPMQIRTFILDIKKK</sequence>
<evidence type="ECO:0000313" key="14">
    <source>
        <dbReference type="RefSeq" id="XP_018323358.1"/>
    </source>
</evidence>
<dbReference type="InterPro" id="IPR041147">
    <property type="entry name" value="GH38_C"/>
</dbReference>
<dbReference type="InterPro" id="IPR027291">
    <property type="entry name" value="Glyco_hydro_38_N_sf"/>
</dbReference>
<evidence type="ECO:0000256" key="2">
    <source>
        <dbReference type="ARBA" id="ARBA00009792"/>
    </source>
</evidence>
<dbReference type="InterPro" id="IPR000602">
    <property type="entry name" value="Glyco_hydro_38_N"/>
</dbReference>
<dbReference type="GO" id="GO:0005764">
    <property type="term" value="C:lysosome"/>
    <property type="evidence" value="ECO:0007669"/>
    <property type="project" value="TreeGrafter"/>
</dbReference>
<dbReference type="SUPFAM" id="SSF88688">
    <property type="entry name" value="Families 57/38 glycoside transferase middle domain"/>
    <property type="match status" value="1"/>
</dbReference>
<evidence type="ECO:0000256" key="7">
    <source>
        <dbReference type="ARBA" id="ARBA00023157"/>
    </source>
</evidence>
<dbReference type="GO" id="GO:0030246">
    <property type="term" value="F:carbohydrate binding"/>
    <property type="evidence" value="ECO:0007669"/>
    <property type="project" value="InterPro"/>
</dbReference>
<dbReference type="OrthoDB" id="2016903at2759"/>
<keyword evidence="9 10" id="KW-0326">Glycosidase</keyword>
<organism evidence="12 13">
    <name type="scientific">Agrilus planipennis</name>
    <name type="common">Emerald ash borer</name>
    <name type="synonym">Agrilus marcopoli</name>
    <dbReference type="NCBI Taxonomy" id="224129"/>
    <lineage>
        <taxon>Eukaryota</taxon>
        <taxon>Metazoa</taxon>
        <taxon>Ecdysozoa</taxon>
        <taxon>Arthropoda</taxon>
        <taxon>Hexapoda</taxon>
        <taxon>Insecta</taxon>
        <taxon>Pterygota</taxon>
        <taxon>Neoptera</taxon>
        <taxon>Endopterygota</taxon>
        <taxon>Coleoptera</taxon>
        <taxon>Polyphaga</taxon>
        <taxon>Elateriformia</taxon>
        <taxon>Buprestoidea</taxon>
        <taxon>Buprestidae</taxon>
        <taxon>Agrilinae</taxon>
        <taxon>Agrilus</taxon>
    </lineage>
</organism>
<comment type="catalytic activity">
    <reaction evidence="1">
        <text>Hydrolysis of terminal, non-reducing alpha-D-mannose residues in alpha-D-mannosides.</text>
        <dbReference type="EC" id="3.2.1.24"/>
    </reaction>
</comment>
<dbReference type="RefSeq" id="XP_018323358.1">
    <property type="nucleotide sequence ID" value="XM_018467856.2"/>
</dbReference>
<dbReference type="SUPFAM" id="SSF88713">
    <property type="entry name" value="Glycoside hydrolase/deacetylase"/>
    <property type="match status" value="1"/>
</dbReference>
<dbReference type="InterPro" id="IPR050843">
    <property type="entry name" value="Glycosyl_Hydrlase_38"/>
</dbReference>
<evidence type="ECO:0000256" key="6">
    <source>
        <dbReference type="ARBA" id="ARBA00022833"/>
    </source>
</evidence>
<dbReference type="PANTHER" id="PTHR11607:SF3">
    <property type="entry name" value="LYSOSOMAL ALPHA-MANNOSIDASE"/>
    <property type="match status" value="1"/>
</dbReference>
<dbReference type="Pfam" id="PF07748">
    <property type="entry name" value="Glyco_hydro_38C"/>
    <property type="match status" value="1"/>
</dbReference>
<keyword evidence="5 10" id="KW-0378">Hydrolase</keyword>
<dbReference type="Gene3D" id="1.20.1270.50">
    <property type="entry name" value="Glycoside hydrolase family 38, central domain"/>
    <property type="match status" value="2"/>
</dbReference>
<dbReference type="FunFam" id="2.60.40.1180:FF:000018">
    <property type="entry name" value="Alpha-mannosidase"/>
    <property type="match status" value="1"/>
</dbReference>
<dbReference type="FunFam" id="1.20.1270.50:FF:000002">
    <property type="entry name" value="Alpha-mannosidase"/>
    <property type="match status" value="1"/>
</dbReference>
<feature type="chain" id="PRO_5010817821" description="Alpha-mannosidase" evidence="10">
    <location>
        <begin position="26"/>
        <end position="1053"/>
    </location>
</feature>
<gene>
    <name evidence="13 14" type="primary">LOC108735736</name>
</gene>
<dbReference type="CDD" id="cd10810">
    <property type="entry name" value="GH38N_AMII_LAM_like"/>
    <property type="match status" value="1"/>
</dbReference>
<dbReference type="GO" id="GO:0046872">
    <property type="term" value="F:metal ion binding"/>
    <property type="evidence" value="ECO:0007669"/>
    <property type="project" value="UniProtKB-KW"/>
</dbReference>
<keyword evidence="8" id="KW-0325">Glycoprotein</keyword>
<dbReference type="GO" id="GO:0004559">
    <property type="term" value="F:alpha-mannosidase activity"/>
    <property type="evidence" value="ECO:0007669"/>
    <property type="project" value="UniProtKB-EC"/>
</dbReference>
<keyword evidence="7" id="KW-1015">Disulfide bond</keyword>
<dbReference type="FunFam" id="1.20.1270.50:FF:000003">
    <property type="entry name" value="Alpha-mannosidase"/>
    <property type="match status" value="1"/>
</dbReference>
<comment type="similarity">
    <text evidence="2 10">Belongs to the glycosyl hydrolase 38 family.</text>
</comment>
<keyword evidence="6 10" id="KW-0862">Zinc</keyword>
<dbReference type="Pfam" id="PF09261">
    <property type="entry name" value="Alpha-mann_mid"/>
    <property type="match status" value="1"/>
</dbReference>
<keyword evidence="4 10" id="KW-0479">Metal-binding</keyword>
<dbReference type="Pfam" id="PF17677">
    <property type="entry name" value="Glyco_hydro38C2"/>
    <property type="match status" value="1"/>
</dbReference>
<reference evidence="13 14" key="1">
    <citation type="submission" date="2025-04" db="UniProtKB">
        <authorList>
            <consortium name="RefSeq"/>
        </authorList>
    </citation>
    <scope>IDENTIFICATION</scope>
    <source>
        <tissue evidence="13 14">Entire body</tissue>
    </source>
</reference>
<dbReference type="KEGG" id="apln:108735736"/>
<evidence type="ECO:0000256" key="1">
    <source>
        <dbReference type="ARBA" id="ARBA00000365"/>
    </source>
</evidence>
<feature type="domain" description="Glycoside hydrolase family 38 central" evidence="11">
    <location>
        <begin position="374"/>
        <end position="449"/>
    </location>
</feature>
<dbReference type="InterPro" id="IPR037094">
    <property type="entry name" value="Glyco_hydro_38_cen_sf"/>
</dbReference>
<keyword evidence="10" id="KW-0732">Signal</keyword>
<protein>
    <recommendedName>
        <fullName evidence="3 10">Alpha-mannosidase</fullName>
        <ecNumber evidence="10">3.2.1.-</ecNumber>
    </recommendedName>
</protein>
<accession>A0A1W4WS90</accession>
<dbReference type="GeneID" id="108735736"/>
<dbReference type="EC" id="3.2.1.-" evidence="10"/>
<dbReference type="InterPro" id="IPR028995">
    <property type="entry name" value="Glyco_hydro_57/38_cen_sf"/>
</dbReference>
<dbReference type="SMART" id="SM00872">
    <property type="entry name" value="Alpha-mann_mid"/>
    <property type="match status" value="1"/>
</dbReference>
<dbReference type="AlphaFoldDB" id="A0A1W4WS90"/>
<comment type="cofactor">
    <cofactor evidence="10">
        <name>Zn(2+)</name>
        <dbReference type="ChEBI" id="CHEBI:29105"/>
    </cofactor>
    <text evidence="10">Binds 1 zinc ion per subunit.</text>
</comment>
<evidence type="ECO:0000256" key="3">
    <source>
        <dbReference type="ARBA" id="ARBA00012752"/>
    </source>
</evidence>
<dbReference type="FunFam" id="3.20.110.10:FF:000001">
    <property type="entry name" value="Alpha-mannosidase"/>
    <property type="match status" value="1"/>
</dbReference>
<evidence type="ECO:0000259" key="11">
    <source>
        <dbReference type="SMART" id="SM00872"/>
    </source>
</evidence>
<dbReference type="STRING" id="224129.A0A1W4WS90"/>
<dbReference type="Pfam" id="PF01074">
    <property type="entry name" value="Glyco_hydro_38N"/>
    <property type="match status" value="1"/>
</dbReference>
<dbReference type="Gene3D" id="2.60.40.1360">
    <property type="match status" value="1"/>
</dbReference>
<dbReference type="FunFam" id="2.70.98.30:FF:000003">
    <property type="entry name" value="Alpha-mannosidase"/>
    <property type="match status" value="1"/>
</dbReference>
<dbReference type="RefSeq" id="XP_018323357.1">
    <property type="nucleotide sequence ID" value="XM_018467855.2"/>
</dbReference>
<feature type="signal peptide" evidence="10">
    <location>
        <begin position="1"/>
        <end position="25"/>
    </location>
</feature>
<evidence type="ECO:0000256" key="8">
    <source>
        <dbReference type="ARBA" id="ARBA00023180"/>
    </source>
</evidence>
<dbReference type="GO" id="GO:0006013">
    <property type="term" value="P:mannose metabolic process"/>
    <property type="evidence" value="ECO:0007669"/>
    <property type="project" value="InterPro"/>
</dbReference>
<evidence type="ECO:0000313" key="13">
    <source>
        <dbReference type="RefSeq" id="XP_018323357.1"/>
    </source>
</evidence>
<evidence type="ECO:0000256" key="4">
    <source>
        <dbReference type="ARBA" id="ARBA00022723"/>
    </source>
</evidence>
<dbReference type="InterPro" id="IPR011013">
    <property type="entry name" value="Gal_mutarotase_sf_dom"/>
</dbReference>
<dbReference type="SUPFAM" id="SSF74650">
    <property type="entry name" value="Galactose mutarotase-like"/>
    <property type="match status" value="1"/>
</dbReference>
<dbReference type="PANTHER" id="PTHR11607">
    <property type="entry name" value="ALPHA-MANNOSIDASE"/>
    <property type="match status" value="1"/>
</dbReference>
<dbReference type="Gene3D" id="3.20.110.10">
    <property type="entry name" value="Glycoside hydrolase 38, N terminal domain"/>
    <property type="match status" value="1"/>
</dbReference>
<dbReference type="InterPro" id="IPR013780">
    <property type="entry name" value="Glyco_hydro_b"/>
</dbReference>
<proteinExistence type="inferred from homology"/>
<dbReference type="InterPro" id="IPR015341">
    <property type="entry name" value="Glyco_hydro_38_cen"/>
</dbReference>
<evidence type="ECO:0000256" key="9">
    <source>
        <dbReference type="ARBA" id="ARBA00023295"/>
    </source>
</evidence>
<dbReference type="InterPro" id="IPR011682">
    <property type="entry name" value="Glyco_hydro_38_C"/>
</dbReference>
<evidence type="ECO:0000256" key="5">
    <source>
        <dbReference type="ARBA" id="ARBA00022801"/>
    </source>
</evidence>
<dbReference type="Gene3D" id="2.60.40.1180">
    <property type="entry name" value="Golgi alpha-mannosidase II"/>
    <property type="match status" value="1"/>
</dbReference>
<dbReference type="Proteomes" id="UP000192223">
    <property type="component" value="Unplaced"/>
</dbReference>
<name>A0A1W4WS90_AGRPL</name>
<dbReference type="InterPro" id="IPR011330">
    <property type="entry name" value="Glyco_hydro/deAcase_b/a-brl"/>
</dbReference>